<gene>
    <name evidence="3" type="ORF">BCR43DRAFT_495818</name>
</gene>
<proteinExistence type="predicted"/>
<dbReference type="EMBL" id="MCGN01000008">
    <property type="protein sequence ID" value="ORY94073.1"/>
    <property type="molecule type" value="Genomic_DNA"/>
</dbReference>
<comment type="caution">
    <text evidence="3">The sequence shown here is derived from an EMBL/GenBank/DDBJ whole genome shotgun (WGS) entry which is preliminary data.</text>
</comment>
<protein>
    <recommendedName>
        <fullName evidence="5">Secreted protein</fullName>
    </recommendedName>
</protein>
<feature type="signal peptide" evidence="2">
    <location>
        <begin position="1"/>
        <end position="19"/>
    </location>
</feature>
<reference evidence="3 4" key="1">
    <citation type="submission" date="2016-07" db="EMBL/GenBank/DDBJ databases">
        <title>Pervasive Adenine N6-methylation of Active Genes in Fungi.</title>
        <authorList>
            <consortium name="DOE Joint Genome Institute"/>
            <person name="Mondo S.J."/>
            <person name="Dannebaum R.O."/>
            <person name="Kuo R.C."/>
            <person name="Labutti K."/>
            <person name="Haridas S."/>
            <person name="Kuo A."/>
            <person name="Salamov A."/>
            <person name="Ahrendt S.R."/>
            <person name="Lipzen A."/>
            <person name="Sullivan W."/>
            <person name="Andreopoulos W.B."/>
            <person name="Clum A."/>
            <person name="Lindquist E."/>
            <person name="Daum C."/>
            <person name="Ramamoorthy G.K."/>
            <person name="Gryganskyi A."/>
            <person name="Culley D."/>
            <person name="Magnuson J.K."/>
            <person name="James T.Y."/>
            <person name="O'Malley M.A."/>
            <person name="Stajich J.E."/>
            <person name="Spatafora J.W."/>
            <person name="Visel A."/>
            <person name="Grigoriev I.V."/>
        </authorList>
    </citation>
    <scope>NUCLEOTIDE SEQUENCE [LARGE SCALE GENOMIC DNA]</scope>
    <source>
        <strain evidence="3 4">NRRL 2496</strain>
    </source>
</reference>
<evidence type="ECO:0000256" key="2">
    <source>
        <dbReference type="SAM" id="SignalP"/>
    </source>
</evidence>
<evidence type="ECO:0000256" key="1">
    <source>
        <dbReference type="SAM" id="Phobius"/>
    </source>
</evidence>
<keyword evidence="2" id="KW-0732">Signal</keyword>
<sequence length="70" mass="8205">MKYALAMQISPLLIRFVVSISAGCTCACYRERSRERSTLHYMGYIWLDLLSSYFPTAVGVYRFLCNRRVR</sequence>
<dbReference type="Proteomes" id="UP000242180">
    <property type="component" value="Unassembled WGS sequence"/>
</dbReference>
<keyword evidence="1" id="KW-0812">Transmembrane</keyword>
<organism evidence="3 4">
    <name type="scientific">Syncephalastrum racemosum</name>
    <name type="common">Filamentous fungus</name>
    <dbReference type="NCBI Taxonomy" id="13706"/>
    <lineage>
        <taxon>Eukaryota</taxon>
        <taxon>Fungi</taxon>
        <taxon>Fungi incertae sedis</taxon>
        <taxon>Mucoromycota</taxon>
        <taxon>Mucoromycotina</taxon>
        <taxon>Mucoromycetes</taxon>
        <taxon>Mucorales</taxon>
        <taxon>Syncephalastraceae</taxon>
        <taxon>Syncephalastrum</taxon>
    </lineage>
</organism>
<name>A0A1X2H6H8_SYNRA</name>
<keyword evidence="4" id="KW-1185">Reference proteome</keyword>
<evidence type="ECO:0008006" key="5">
    <source>
        <dbReference type="Google" id="ProtNLM"/>
    </source>
</evidence>
<evidence type="ECO:0000313" key="3">
    <source>
        <dbReference type="EMBL" id="ORY94073.1"/>
    </source>
</evidence>
<evidence type="ECO:0000313" key="4">
    <source>
        <dbReference type="Proteomes" id="UP000242180"/>
    </source>
</evidence>
<feature type="transmembrane region" description="Helical" evidence="1">
    <location>
        <begin position="42"/>
        <end position="64"/>
    </location>
</feature>
<keyword evidence="1" id="KW-1133">Transmembrane helix</keyword>
<dbReference type="InParanoid" id="A0A1X2H6H8"/>
<accession>A0A1X2H6H8</accession>
<keyword evidence="1" id="KW-0472">Membrane</keyword>
<dbReference type="AlphaFoldDB" id="A0A1X2H6H8"/>
<feature type="chain" id="PRO_5012981939" description="Secreted protein" evidence="2">
    <location>
        <begin position="20"/>
        <end position="70"/>
    </location>
</feature>